<organism evidence="1 2">
    <name type="scientific">Metabacillus rhizosphaerae</name>
    <dbReference type="NCBI Taxonomy" id="3117747"/>
    <lineage>
        <taxon>Bacteria</taxon>
        <taxon>Bacillati</taxon>
        <taxon>Bacillota</taxon>
        <taxon>Bacilli</taxon>
        <taxon>Bacillales</taxon>
        <taxon>Bacillaceae</taxon>
        <taxon>Metabacillus</taxon>
    </lineage>
</organism>
<accession>A0ABZ2MN71</accession>
<dbReference type="RefSeq" id="WP_338786079.1">
    <property type="nucleotide sequence ID" value="NZ_CP147403.1"/>
</dbReference>
<evidence type="ECO:0000313" key="2">
    <source>
        <dbReference type="Proteomes" id="UP001368328"/>
    </source>
</evidence>
<gene>
    <name evidence="1" type="ORF">WCV66_16125</name>
</gene>
<evidence type="ECO:0000313" key="1">
    <source>
        <dbReference type="EMBL" id="WXB86784.1"/>
    </source>
</evidence>
<name>A0ABZ2MN71_9BACI</name>
<keyword evidence="2" id="KW-1185">Reference proteome</keyword>
<proteinExistence type="predicted"/>
<sequence length="117" mass="13386">MNCCCKKGDTNDLKIEADVGADPIWCKRCGCNLDIEDVPISDVLAEELSSWARNYGKWINWDKDTLLPNGIEMEDEFNQKGVTLVEKLKQEIEGNYKIKFIPSTSARFYEKKQNGFS</sequence>
<reference evidence="1 2" key="1">
    <citation type="submission" date="2024-02" db="EMBL/GenBank/DDBJ databases">
        <title>Seven novel Bacillus-like species.</title>
        <authorList>
            <person name="Liu G."/>
        </authorList>
    </citation>
    <scope>NUCLEOTIDE SEQUENCE [LARGE SCALE GENOMIC DNA]</scope>
    <source>
        <strain evidence="1 2">FJAT-53654</strain>
    </source>
</reference>
<protein>
    <submittedName>
        <fullName evidence="1">Uncharacterized protein</fullName>
    </submittedName>
</protein>
<dbReference type="EMBL" id="CP147403">
    <property type="protein sequence ID" value="WXB86784.1"/>
    <property type="molecule type" value="Genomic_DNA"/>
</dbReference>
<dbReference type="Proteomes" id="UP001368328">
    <property type="component" value="Chromosome"/>
</dbReference>